<name>S8CAQ0_9LAMI</name>
<reference evidence="1 2" key="1">
    <citation type="journal article" date="2013" name="BMC Genomics">
        <title>The miniature genome of a carnivorous plant Genlisea aurea contains a low number of genes and short non-coding sequences.</title>
        <authorList>
            <person name="Leushkin E.V."/>
            <person name="Sutormin R.A."/>
            <person name="Nabieva E.R."/>
            <person name="Penin A.A."/>
            <person name="Kondrashov A.S."/>
            <person name="Logacheva M.D."/>
        </authorList>
    </citation>
    <scope>NUCLEOTIDE SEQUENCE [LARGE SCALE GENOMIC DNA]</scope>
</reference>
<comment type="caution">
    <text evidence="1">The sequence shown here is derived from an EMBL/GenBank/DDBJ whole genome shotgun (WGS) entry which is preliminary data.</text>
</comment>
<accession>S8CAQ0</accession>
<dbReference type="Proteomes" id="UP000015453">
    <property type="component" value="Unassembled WGS sequence"/>
</dbReference>
<organism evidence="1 2">
    <name type="scientific">Genlisea aurea</name>
    <dbReference type="NCBI Taxonomy" id="192259"/>
    <lineage>
        <taxon>Eukaryota</taxon>
        <taxon>Viridiplantae</taxon>
        <taxon>Streptophyta</taxon>
        <taxon>Embryophyta</taxon>
        <taxon>Tracheophyta</taxon>
        <taxon>Spermatophyta</taxon>
        <taxon>Magnoliopsida</taxon>
        <taxon>eudicotyledons</taxon>
        <taxon>Gunneridae</taxon>
        <taxon>Pentapetalae</taxon>
        <taxon>asterids</taxon>
        <taxon>lamiids</taxon>
        <taxon>Lamiales</taxon>
        <taxon>Lentibulariaceae</taxon>
        <taxon>Genlisea</taxon>
    </lineage>
</organism>
<evidence type="ECO:0000313" key="1">
    <source>
        <dbReference type="EMBL" id="EPS63994.1"/>
    </source>
</evidence>
<gene>
    <name evidence="1" type="ORF">M569_10788</name>
</gene>
<keyword evidence="2" id="KW-1185">Reference proteome</keyword>
<protein>
    <submittedName>
        <fullName evidence="1">Uncharacterized protein</fullName>
    </submittedName>
</protein>
<dbReference type="EMBL" id="AUSU01005115">
    <property type="protein sequence ID" value="EPS63994.1"/>
    <property type="molecule type" value="Genomic_DNA"/>
</dbReference>
<proteinExistence type="predicted"/>
<dbReference type="PANTHER" id="PTHR48040:SF20">
    <property type="entry name" value="PLEIOTROPIC DRUG RESISTANCE PROTEIN 1"/>
    <property type="match status" value="1"/>
</dbReference>
<dbReference type="PANTHER" id="PTHR48040">
    <property type="entry name" value="PLEIOTROPIC DRUG RESISTANCE PROTEIN 1-LIKE ISOFORM X1"/>
    <property type="match status" value="1"/>
</dbReference>
<dbReference type="AlphaFoldDB" id="S8CAQ0"/>
<dbReference type="OrthoDB" id="66620at2759"/>
<sequence>MKGEIVLPFASHCITFEDITYAVDMPEEMKKTCSVQEGERLEILKGVSGVFRPGGEKLKDIQLEQLRYLVVLSDMKHLLVFQVIVSKQMCTLLMSLCMNPYYFLHGFVCLLELLLKGEM</sequence>
<evidence type="ECO:0000313" key="2">
    <source>
        <dbReference type="Proteomes" id="UP000015453"/>
    </source>
</evidence>